<dbReference type="Gramene" id="AET3Gv20495900.50">
    <property type="protein sequence ID" value="AET3Gv20495900.50"/>
    <property type="gene ID" value="AET3Gv20495900"/>
</dbReference>
<name>A0A453EWL0_AEGTS</name>
<reference evidence="2" key="4">
    <citation type="submission" date="2019-03" db="UniProtKB">
        <authorList>
            <consortium name="EnsemblPlants"/>
        </authorList>
    </citation>
    <scope>IDENTIFICATION</scope>
</reference>
<reference evidence="2" key="3">
    <citation type="journal article" date="2017" name="Nature">
        <title>Genome sequence of the progenitor of the wheat D genome Aegilops tauschii.</title>
        <authorList>
            <person name="Luo M.C."/>
            <person name="Gu Y.Q."/>
            <person name="Puiu D."/>
            <person name="Wang H."/>
            <person name="Twardziok S.O."/>
            <person name="Deal K.R."/>
            <person name="Huo N."/>
            <person name="Zhu T."/>
            <person name="Wang L."/>
            <person name="Wang Y."/>
            <person name="McGuire P.E."/>
            <person name="Liu S."/>
            <person name="Long H."/>
            <person name="Ramasamy R.K."/>
            <person name="Rodriguez J.C."/>
            <person name="Van S.L."/>
            <person name="Yuan L."/>
            <person name="Wang Z."/>
            <person name="Xia Z."/>
            <person name="Xiao L."/>
            <person name="Anderson O.D."/>
            <person name="Ouyang S."/>
            <person name="Liang Y."/>
            <person name="Zimin A.V."/>
            <person name="Pertea G."/>
            <person name="Qi P."/>
            <person name="Bennetzen J.L."/>
            <person name="Dai X."/>
            <person name="Dawson M.W."/>
            <person name="Muller H.G."/>
            <person name="Kugler K."/>
            <person name="Rivarola-Duarte L."/>
            <person name="Spannagl M."/>
            <person name="Mayer K.F.X."/>
            <person name="Lu F.H."/>
            <person name="Bevan M.W."/>
            <person name="Leroy P."/>
            <person name="Li P."/>
            <person name="You F.M."/>
            <person name="Sun Q."/>
            <person name="Liu Z."/>
            <person name="Lyons E."/>
            <person name="Wicker T."/>
            <person name="Salzberg S.L."/>
            <person name="Devos K.M."/>
            <person name="Dvorak J."/>
        </authorList>
    </citation>
    <scope>NUCLEOTIDE SEQUENCE [LARGE SCALE GENOMIC DNA]</scope>
    <source>
        <strain evidence="2">cv. AL8/78</strain>
    </source>
</reference>
<evidence type="ECO:0000313" key="3">
    <source>
        <dbReference type="Proteomes" id="UP000015105"/>
    </source>
</evidence>
<evidence type="ECO:0000313" key="2">
    <source>
        <dbReference type="EnsemblPlants" id="AET3Gv20495900.50"/>
    </source>
</evidence>
<dbReference type="InterPro" id="IPR045478">
    <property type="entry name" value="Exportin-5_C"/>
</dbReference>
<dbReference type="Gene3D" id="1.25.10.10">
    <property type="entry name" value="Leucine-rich Repeat Variant"/>
    <property type="match status" value="1"/>
</dbReference>
<reference evidence="3" key="2">
    <citation type="journal article" date="2017" name="Nat. Plants">
        <title>The Aegilops tauschii genome reveals multiple impacts of transposons.</title>
        <authorList>
            <person name="Zhao G."/>
            <person name="Zou C."/>
            <person name="Li K."/>
            <person name="Wang K."/>
            <person name="Li T."/>
            <person name="Gao L."/>
            <person name="Zhang X."/>
            <person name="Wang H."/>
            <person name="Yang Z."/>
            <person name="Liu X."/>
            <person name="Jiang W."/>
            <person name="Mao L."/>
            <person name="Kong X."/>
            <person name="Jiao Y."/>
            <person name="Jia J."/>
        </authorList>
    </citation>
    <scope>NUCLEOTIDE SEQUENCE [LARGE SCALE GENOMIC DNA]</scope>
    <source>
        <strain evidence="3">cv. AL8/78</strain>
    </source>
</reference>
<evidence type="ECO:0000259" key="1">
    <source>
        <dbReference type="Pfam" id="PF19273"/>
    </source>
</evidence>
<dbReference type="AlphaFoldDB" id="A0A453EWL0"/>
<keyword evidence="3" id="KW-1185">Reference proteome</keyword>
<protein>
    <recommendedName>
        <fullName evidence="1">Exportin-5 C-terminal domain-containing protein</fullName>
    </recommendedName>
</protein>
<organism evidence="2 3">
    <name type="scientific">Aegilops tauschii subsp. strangulata</name>
    <name type="common">Goatgrass</name>
    <dbReference type="NCBI Taxonomy" id="200361"/>
    <lineage>
        <taxon>Eukaryota</taxon>
        <taxon>Viridiplantae</taxon>
        <taxon>Streptophyta</taxon>
        <taxon>Embryophyta</taxon>
        <taxon>Tracheophyta</taxon>
        <taxon>Spermatophyta</taxon>
        <taxon>Magnoliopsida</taxon>
        <taxon>Liliopsida</taxon>
        <taxon>Poales</taxon>
        <taxon>Poaceae</taxon>
        <taxon>BOP clade</taxon>
        <taxon>Pooideae</taxon>
        <taxon>Triticodae</taxon>
        <taxon>Triticeae</taxon>
        <taxon>Triticinae</taxon>
        <taxon>Aegilops</taxon>
    </lineage>
</organism>
<feature type="domain" description="Exportin-5 C-terminal" evidence="1">
    <location>
        <begin position="2"/>
        <end position="100"/>
    </location>
</feature>
<reference evidence="3" key="1">
    <citation type="journal article" date="2014" name="Science">
        <title>Ancient hybridizations among the ancestral genomes of bread wheat.</title>
        <authorList>
            <consortium name="International Wheat Genome Sequencing Consortium,"/>
            <person name="Marcussen T."/>
            <person name="Sandve S.R."/>
            <person name="Heier L."/>
            <person name="Spannagl M."/>
            <person name="Pfeifer M."/>
            <person name="Jakobsen K.S."/>
            <person name="Wulff B.B."/>
            <person name="Steuernagel B."/>
            <person name="Mayer K.F."/>
            <person name="Olsen O.A."/>
        </authorList>
    </citation>
    <scope>NUCLEOTIDE SEQUENCE [LARGE SCALE GENOMIC DNA]</scope>
    <source>
        <strain evidence="3">cv. AL8/78</strain>
    </source>
</reference>
<dbReference type="EnsemblPlants" id="AET3Gv20495900.50">
    <property type="protein sequence ID" value="AET3Gv20495900.50"/>
    <property type="gene ID" value="AET3Gv20495900"/>
</dbReference>
<dbReference type="InterPro" id="IPR011989">
    <property type="entry name" value="ARM-like"/>
</dbReference>
<proteinExistence type="predicted"/>
<reference evidence="2" key="5">
    <citation type="journal article" date="2021" name="G3 (Bethesda)">
        <title>Aegilops tauschii genome assembly Aet v5.0 features greater sequence contiguity and improved annotation.</title>
        <authorList>
            <person name="Wang L."/>
            <person name="Zhu T."/>
            <person name="Rodriguez J.C."/>
            <person name="Deal K.R."/>
            <person name="Dubcovsky J."/>
            <person name="McGuire P.E."/>
            <person name="Lux T."/>
            <person name="Spannagl M."/>
            <person name="Mayer K.F.X."/>
            <person name="Baldrich P."/>
            <person name="Meyers B.C."/>
            <person name="Huo N."/>
            <person name="Gu Y.Q."/>
            <person name="Zhou H."/>
            <person name="Devos K.M."/>
            <person name="Bennetzen J.L."/>
            <person name="Unver T."/>
            <person name="Budak H."/>
            <person name="Gulick P.J."/>
            <person name="Galiba G."/>
            <person name="Kalapos B."/>
            <person name="Nelson D.R."/>
            <person name="Li P."/>
            <person name="You F.M."/>
            <person name="Luo M.C."/>
            <person name="Dvorak J."/>
        </authorList>
    </citation>
    <scope>NUCLEOTIDE SEQUENCE [LARGE SCALE GENOMIC DNA]</scope>
    <source>
        <strain evidence="2">cv. AL8/78</strain>
    </source>
</reference>
<sequence length="103" mass="11296">LMLNVGTALPALRITVEVFSWTDSEAVTKVIPFCGALIHLAVATNRAELRQFVGNDLFSSIIQGLSVELNAVVSAELIGLCREIYLYLSDKDPAPKQVFFLRS</sequence>
<accession>A0A453EWL0</accession>
<dbReference type="Pfam" id="PF19273">
    <property type="entry name" value="Exportin-5"/>
    <property type="match status" value="1"/>
</dbReference>
<dbReference type="Proteomes" id="UP000015105">
    <property type="component" value="Chromosome 3D"/>
</dbReference>